<evidence type="ECO:0000256" key="4">
    <source>
        <dbReference type="ARBA" id="ARBA00022598"/>
    </source>
</evidence>
<dbReference type="PANTHER" id="PTHR43700:SF1">
    <property type="entry name" value="PHOSPHORIBOSYLAMINOIMIDAZOLE-SUCCINOCARBOXAMIDE SYNTHASE"/>
    <property type="match status" value="1"/>
</dbReference>
<dbReference type="GO" id="GO:0004639">
    <property type="term" value="F:phosphoribosylaminoimidazolesuccinocarboxamide synthase activity"/>
    <property type="evidence" value="ECO:0007669"/>
    <property type="project" value="UniProtKB-EC"/>
</dbReference>
<dbReference type="PROSITE" id="PS01057">
    <property type="entry name" value="SAICAR_SYNTHETASE_1"/>
    <property type="match status" value="1"/>
</dbReference>
<dbReference type="NCBIfam" id="NF010568">
    <property type="entry name" value="PRK13961.1"/>
    <property type="match status" value="1"/>
</dbReference>
<dbReference type="InParanoid" id="A0A0H2RT96"/>
<evidence type="ECO:0000259" key="9">
    <source>
        <dbReference type="Pfam" id="PF01259"/>
    </source>
</evidence>
<organism evidence="10 11">
    <name type="scientific">Schizopora paradoxa</name>
    <dbReference type="NCBI Taxonomy" id="27342"/>
    <lineage>
        <taxon>Eukaryota</taxon>
        <taxon>Fungi</taxon>
        <taxon>Dikarya</taxon>
        <taxon>Basidiomycota</taxon>
        <taxon>Agaricomycotina</taxon>
        <taxon>Agaricomycetes</taxon>
        <taxon>Hymenochaetales</taxon>
        <taxon>Schizoporaceae</taxon>
        <taxon>Schizopora</taxon>
    </lineage>
</organism>
<evidence type="ECO:0000256" key="7">
    <source>
        <dbReference type="ARBA" id="ARBA00022840"/>
    </source>
</evidence>
<name>A0A0H2RT96_9AGAM</name>
<dbReference type="UniPathway" id="UPA00074">
    <property type="reaction ID" value="UER00131"/>
</dbReference>
<evidence type="ECO:0000256" key="8">
    <source>
        <dbReference type="ARBA" id="ARBA00030409"/>
    </source>
</evidence>
<dbReference type="CDD" id="cd01414">
    <property type="entry name" value="SAICAR_synt_Sc"/>
    <property type="match status" value="1"/>
</dbReference>
<dbReference type="EMBL" id="KQ086108">
    <property type="protein sequence ID" value="KLO08046.1"/>
    <property type="molecule type" value="Genomic_DNA"/>
</dbReference>
<comment type="pathway">
    <text evidence="1">Purine metabolism; IMP biosynthesis via de novo pathway; 5-amino-1-(5-phospho-D-ribosyl)imidazole-4-carboxamide from 5-amino-1-(5-phospho-D-ribosyl)imidazole-4-carboxylate: step 1/2.</text>
</comment>
<evidence type="ECO:0000256" key="5">
    <source>
        <dbReference type="ARBA" id="ARBA00022741"/>
    </source>
</evidence>
<keyword evidence="7" id="KW-0067">ATP-binding</keyword>
<dbReference type="STRING" id="27342.A0A0H2RT96"/>
<keyword evidence="4" id="KW-0436">Ligase</keyword>
<evidence type="ECO:0000313" key="10">
    <source>
        <dbReference type="EMBL" id="KLO08046.1"/>
    </source>
</evidence>
<dbReference type="InterPro" id="IPR018236">
    <property type="entry name" value="SAICAR_synthetase_CS"/>
</dbReference>
<dbReference type="GO" id="GO:0006189">
    <property type="term" value="P:'de novo' IMP biosynthetic process"/>
    <property type="evidence" value="ECO:0007669"/>
    <property type="project" value="UniProtKB-UniPathway"/>
</dbReference>
<accession>A0A0H2RT96</accession>
<dbReference type="InterPro" id="IPR028923">
    <property type="entry name" value="SAICAR_synt/ADE2_N"/>
</dbReference>
<dbReference type="EC" id="6.3.2.6" evidence="2"/>
<gene>
    <name evidence="10" type="ORF">SCHPADRAFT_908918</name>
</gene>
<evidence type="ECO:0000256" key="1">
    <source>
        <dbReference type="ARBA" id="ARBA00004672"/>
    </source>
</evidence>
<evidence type="ECO:0000313" key="11">
    <source>
        <dbReference type="Proteomes" id="UP000053477"/>
    </source>
</evidence>
<dbReference type="Gene3D" id="3.30.470.20">
    <property type="entry name" value="ATP-grasp fold, B domain"/>
    <property type="match status" value="1"/>
</dbReference>
<feature type="domain" description="SAICAR synthetase/ADE2 N-terminal" evidence="9">
    <location>
        <begin position="22"/>
        <end position="233"/>
    </location>
</feature>
<dbReference type="AlphaFoldDB" id="A0A0H2RT96"/>
<dbReference type="FunCoup" id="A0A0H2RT96">
    <property type="interactions" value="384"/>
</dbReference>
<dbReference type="GO" id="GO:0005737">
    <property type="term" value="C:cytoplasm"/>
    <property type="evidence" value="ECO:0007669"/>
    <property type="project" value="TreeGrafter"/>
</dbReference>
<evidence type="ECO:0000256" key="3">
    <source>
        <dbReference type="ARBA" id="ARBA00016460"/>
    </source>
</evidence>
<dbReference type="Gene3D" id="3.30.200.20">
    <property type="entry name" value="Phosphorylase Kinase, domain 1"/>
    <property type="match status" value="1"/>
</dbReference>
<keyword evidence="5" id="KW-0547">Nucleotide-binding</keyword>
<evidence type="ECO:0000256" key="6">
    <source>
        <dbReference type="ARBA" id="ARBA00022755"/>
    </source>
</evidence>
<reference evidence="10 11" key="1">
    <citation type="submission" date="2015-04" db="EMBL/GenBank/DDBJ databases">
        <title>Complete genome sequence of Schizopora paradoxa KUC8140, a cosmopolitan wood degrader in East Asia.</title>
        <authorList>
            <consortium name="DOE Joint Genome Institute"/>
            <person name="Min B."/>
            <person name="Park H."/>
            <person name="Jang Y."/>
            <person name="Kim J.-J."/>
            <person name="Kim K.H."/>
            <person name="Pangilinan J."/>
            <person name="Lipzen A."/>
            <person name="Riley R."/>
            <person name="Grigoriev I.V."/>
            <person name="Spatafora J.W."/>
            <person name="Choi I.-G."/>
        </authorList>
    </citation>
    <scope>NUCLEOTIDE SEQUENCE [LARGE SCALE GENOMIC DNA]</scope>
    <source>
        <strain evidence="10 11">KUC8140</strain>
    </source>
</reference>
<dbReference type="HAMAP" id="MF_00137">
    <property type="entry name" value="SAICAR_synth"/>
    <property type="match status" value="1"/>
</dbReference>
<evidence type="ECO:0000256" key="2">
    <source>
        <dbReference type="ARBA" id="ARBA00012217"/>
    </source>
</evidence>
<dbReference type="Pfam" id="PF01259">
    <property type="entry name" value="SAICAR_synt"/>
    <property type="match status" value="2"/>
</dbReference>
<dbReference type="PANTHER" id="PTHR43700">
    <property type="entry name" value="PHOSPHORIBOSYLAMINOIMIDAZOLE-SUCCINOCARBOXAMIDE SYNTHASE"/>
    <property type="match status" value="1"/>
</dbReference>
<keyword evidence="11" id="KW-1185">Reference proteome</keyword>
<keyword evidence="6" id="KW-0658">Purine biosynthesis</keyword>
<protein>
    <recommendedName>
        <fullName evidence="3">Phosphoribosylaminoimidazole-succinocarboxamide synthase</fullName>
        <ecNumber evidence="2">6.3.2.6</ecNumber>
    </recommendedName>
    <alternativeName>
        <fullName evidence="8">SAICAR synthetase</fullName>
    </alternativeName>
</protein>
<dbReference type="SUPFAM" id="SSF56104">
    <property type="entry name" value="SAICAR synthase-like"/>
    <property type="match status" value="1"/>
</dbReference>
<sequence length="347" mass="38243">MASTDSGLVKTSLPETETLRFLNSGKVRDLYEVQDPSTGASYLLFVATDRISAFDVILNNGVPGKGKLLTQLSVFWFARLAHIVENHLVAATLESMPPGVRAQVEPLWTAHQLEGRTMLVRKARVVKLEAIVRGYLTGSAWSEYKRSGTVHGIPLRTGYVESDKFDEPLFTPSTKADQGEHDENISPERAQTIVGAEVYEHVSRTALALYKEASAYALTRGLILADTKFEFGLLPIEPDAPNSSSSPSPIITLDSKPHKLILIDEALTPDSSRYWSASAYAPGKSQASYDKQYLRDWLLSEGFRKGLESGREGEEGKGWSMTDAVVAGTRERYETAVRVLTTEDDTK</sequence>
<dbReference type="GO" id="GO:0005524">
    <property type="term" value="F:ATP binding"/>
    <property type="evidence" value="ECO:0007669"/>
    <property type="project" value="UniProtKB-KW"/>
</dbReference>
<dbReference type="OrthoDB" id="9991235at2759"/>
<proteinExistence type="inferred from homology"/>
<dbReference type="PROSITE" id="PS01058">
    <property type="entry name" value="SAICAR_SYNTHETASE_2"/>
    <property type="match status" value="1"/>
</dbReference>
<dbReference type="Proteomes" id="UP000053477">
    <property type="component" value="Unassembled WGS sequence"/>
</dbReference>
<feature type="domain" description="SAICAR synthetase/ADE2 N-terminal" evidence="9">
    <location>
        <begin position="258"/>
        <end position="303"/>
    </location>
</feature>